<evidence type="ECO:0000256" key="23">
    <source>
        <dbReference type="ARBA" id="ARBA00066268"/>
    </source>
</evidence>
<feature type="region of interest" description="Disordered" evidence="26">
    <location>
        <begin position="1"/>
        <end position="34"/>
    </location>
</feature>
<dbReference type="EC" id="2.7.12.1" evidence="6"/>
<feature type="domain" description="Protein kinase" evidence="27">
    <location>
        <begin position="368"/>
        <end position="681"/>
    </location>
</feature>
<feature type="compositionally biased region" description="Acidic residues" evidence="26">
    <location>
        <begin position="11"/>
        <end position="23"/>
    </location>
</feature>
<evidence type="ECO:0000256" key="13">
    <source>
        <dbReference type="ARBA" id="ARBA00022777"/>
    </source>
</evidence>
<dbReference type="PANTHER" id="PTHR24058:SF51">
    <property type="entry name" value="DUAL SPECIFICITY TYROSINE-PHOSPHORYLATION-REGULATED KINASE 2"/>
    <property type="match status" value="1"/>
</dbReference>
<dbReference type="InterPro" id="IPR050494">
    <property type="entry name" value="Ser_Thr_dual-spec_kinase"/>
</dbReference>
<dbReference type="CDD" id="cd14224">
    <property type="entry name" value="PKc_DYRK2_3"/>
    <property type="match status" value="1"/>
</dbReference>
<evidence type="ECO:0000256" key="1">
    <source>
        <dbReference type="ARBA" id="ARBA00001936"/>
    </source>
</evidence>
<evidence type="ECO:0000256" key="9">
    <source>
        <dbReference type="ARBA" id="ARBA00022553"/>
    </source>
</evidence>
<evidence type="ECO:0000256" key="4">
    <source>
        <dbReference type="ARBA" id="ARBA00004496"/>
    </source>
</evidence>
<dbReference type="PANTHER" id="PTHR24058">
    <property type="entry name" value="DUAL SPECIFICITY PROTEIN KINASE"/>
    <property type="match status" value="1"/>
</dbReference>
<dbReference type="PROSITE" id="PS00108">
    <property type="entry name" value="PROTEIN_KINASE_ST"/>
    <property type="match status" value="1"/>
</dbReference>
<dbReference type="InterPro" id="IPR008271">
    <property type="entry name" value="Ser/Thr_kinase_AS"/>
</dbReference>
<comment type="caution">
    <text evidence="28">The sequence shown here is derived from an EMBL/GenBank/DDBJ whole genome shotgun (WGS) entry which is preliminary data.</text>
</comment>
<dbReference type="GO" id="GO:0005634">
    <property type="term" value="C:nucleus"/>
    <property type="evidence" value="ECO:0007669"/>
    <property type="project" value="UniProtKB-SubCell"/>
</dbReference>
<evidence type="ECO:0000256" key="3">
    <source>
        <dbReference type="ARBA" id="ARBA00004123"/>
    </source>
</evidence>
<dbReference type="GO" id="GO:0004713">
    <property type="term" value="F:protein tyrosine kinase activity"/>
    <property type="evidence" value="ECO:0007669"/>
    <property type="project" value="UniProtKB-KW"/>
</dbReference>
<keyword evidence="14 25" id="KW-0067">ATP-binding</keyword>
<evidence type="ECO:0000256" key="14">
    <source>
        <dbReference type="ARBA" id="ARBA00022840"/>
    </source>
</evidence>
<dbReference type="GO" id="GO:0006915">
    <property type="term" value="P:apoptotic process"/>
    <property type="evidence" value="ECO:0007669"/>
    <property type="project" value="UniProtKB-KW"/>
</dbReference>
<dbReference type="Pfam" id="PF00069">
    <property type="entry name" value="Pkinase"/>
    <property type="match status" value="1"/>
</dbReference>
<comment type="subunit">
    <text evidence="23">Component of an E3 ligase complex containing DYRK2, EDD/UBR5, DDB1 and DCAF1 (EDVP complex). Interacts directly with EDD/UBR5, DDB1 and DCAF1. Interacts with SIAH2 and MDM2. Interacts with MAP3K10 and NFATC1. May also interact with CCNL2.</text>
</comment>
<dbReference type="InterPro" id="IPR042521">
    <property type="entry name" value="DYRK"/>
</dbReference>
<dbReference type="EMBL" id="JAATJV010143299">
    <property type="protein sequence ID" value="MBZ3869995.1"/>
    <property type="molecule type" value="Genomic_DNA"/>
</dbReference>
<evidence type="ECO:0000256" key="18">
    <source>
        <dbReference type="ARBA" id="ARBA00023211"/>
    </source>
</evidence>
<dbReference type="InterPro" id="IPR017441">
    <property type="entry name" value="Protein_kinase_ATP_BS"/>
</dbReference>
<evidence type="ECO:0000256" key="12">
    <source>
        <dbReference type="ARBA" id="ARBA00022741"/>
    </source>
</evidence>
<comment type="catalytic activity">
    <reaction evidence="21">
        <text>L-threonyl-[protein] + ATP = O-phospho-L-threonyl-[protein] + ADP + H(+)</text>
        <dbReference type="Rhea" id="RHEA:46608"/>
        <dbReference type="Rhea" id="RHEA-COMP:11060"/>
        <dbReference type="Rhea" id="RHEA-COMP:11605"/>
        <dbReference type="ChEBI" id="CHEBI:15378"/>
        <dbReference type="ChEBI" id="CHEBI:30013"/>
        <dbReference type="ChEBI" id="CHEBI:30616"/>
        <dbReference type="ChEBI" id="CHEBI:61977"/>
        <dbReference type="ChEBI" id="CHEBI:456216"/>
        <dbReference type="EC" id="2.7.12.1"/>
    </reaction>
</comment>
<evidence type="ECO:0000256" key="17">
    <source>
        <dbReference type="ARBA" id="ARBA00023137"/>
    </source>
</evidence>
<dbReference type="GO" id="GO:0032991">
    <property type="term" value="C:protein-containing complex"/>
    <property type="evidence" value="ECO:0007669"/>
    <property type="project" value="UniProtKB-ARBA"/>
</dbReference>
<dbReference type="FunFam" id="3.30.10.30:FF:000001">
    <property type="entry name" value="Dual specificity tyrosine-phosphorylation-regulated kinase 2"/>
    <property type="match status" value="1"/>
</dbReference>
<evidence type="ECO:0000256" key="8">
    <source>
        <dbReference type="ARBA" id="ARBA00022527"/>
    </source>
</evidence>
<dbReference type="AlphaFoldDB" id="A0AA41MDZ9"/>
<comment type="cofactor">
    <cofactor evidence="1">
        <name>Mn(2+)</name>
        <dbReference type="ChEBI" id="CHEBI:29035"/>
    </cofactor>
</comment>
<keyword evidence="19" id="KW-0539">Nucleus</keyword>
<evidence type="ECO:0000256" key="21">
    <source>
        <dbReference type="ARBA" id="ARBA00049308"/>
    </source>
</evidence>
<name>A0AA41MDZ9_SCICA</name>
<keyword evidence="9" id="KW-0597">Phosphoprotein</keyword>
<evidence type="ECO:0000256" key="16">
    <source>
        <dbReference type="ARBA" id="ARBA00022843"/>
    </source>
</evidence>
<comment type="catalytic activity">
    <reaction evidence="20">
        <text>L-seryl-[protein] + ATP = O-phospho-L-seryl-[protein] + ADP + H(+)</text>
        <dbReference type="Rhea" id="RHEA:17989"/>
        <dbReference type="Rhea" id="RHEA-COMP:9863"/>
        <dbReference type="Rhea" id="RHEA-COMP:11604"/>
        <dbReference type="ChEBI" id="CHEBI:15378"/>
        <dbReference type="ChEBI" id="CHEBI:29999"/>
        <dbReference type="ChEBI" id="CHEBI:30616"/>
        <dbReference type="ChEBI" id="CHEBI:83421"/>
        <dbReference type="ChEBI" id="CHEBI:456216"/>
        <dbReference type="EC" id="2.7.12.1"/>
    </reaction>
</comment>
<dbReference type="GO" id="GO:0004674">
    <property type="term" value="F:protein serine/threonine kinase activity"/>
    <property type="evidence" value="ECO:0007669"/>
    <property type="project" value="UniProtKB-KW"/>
</dbReference>
<dbReference type="FunFam" id="3.30.200.20:FF:000127">
    <property type="entry name" value="Putative dual specificity tyrosine-phosphorylation-regulated kinase 2"/>
    <property type="match status" value="1"/>
</dbReference>
<feature type="region of interest" description="Disordered" evidence="26">
    <location>
        <begin position="50"/>
        <end position="88"/>
    </location>
</feature>
<evidence type="ECO:0000256" key="6">
    <source>
        <dbReference type="ARBA" id="ARBA00013203"/>
    </source>
</evidence>
<dbReference type="InterPro" id="IPR011009">
    <property type="entry name" value="Kinase-like_dom_sf"/>
</dbReference>
<keyword evidence="29" id="KW-1185">Reference proteome</keyword>
<keyword evidence="11" id="KW-0053">Apoptosis</keyword>
<evidence type="ECO:0000313" key="29">
    <source>
        <dbReference type="Proteomes" id="UP001166674"/>
    </source>
</evidence>
<dbReference type="PROSITE" id="PS00107">
    <property type="entry name" value="PROTEIN_KINASE_ATP"/>
    <property type="match status" value="1"/>
</dbReference>
<keyword evidence="10" id="KW-0808">Transferase</keyword>
<evidence type="ECO:0000256" key="19">
    <source>
        <dbReference type="ARBA" id="ARBA00023242"/>
    </source>
</evidence>
<proteinExistence type="inferred from homology"/>
<reference evidence="28" key="1">
    <citation type="submission" date="2020-03" db="EMBL/GenBank/DDBJ databases">
        <title>Studies in the Genomics of Life Span.</title>
        <authorList>
            <person name="Glass D."/>
        </authorList>
    </citation>
    <scope>NUCLEOTIDE SEQUENCE</scope>
    <source>
        <strain evidence="28">SUZIE</strain>
        <tissue evidence="28">Muscle</tissue>
    </source>
</reference>
<dbReference type="GO" id="GO:0005856">
    <property type="term" value="C:cytoskeleton"/>
    <property type="evidence" value="ECO:0007669"/>
    <property type="project" value="TreeGrafter"/>
</dbReference>
<evidence type="ECO:0000256" key="22">
    <source>
        <dbReference type="ARBA" id="ARBA00051680"/>
    </source>
</evidence>
<evidence type="ECO:0000256" key="24">
    <source>
        <dbReference type="ARBA" id="ARBA00069142"/>
    </source>
</evidence>
<evidence type="ECO:0000256" key="25">
    <source>
        <dbReference type="PROSITE-ProRule" id="PRU10141"/>
    </source>
</evidence>
<dbReference type="PROSITE" id="PS50011">
    <property type="entry name" value="PROTEIN_KINASE_DOM"/>
    <property type="match status" value="1"/>
</dbReference>
<feature type="region of interest" description="Disordered" evidence="26">
    <location>
        <begin position="182"/>
        <end position="209"/>
    </location>
</feature>
<evidence type="ECO:0000256" key="20">
    <source>
        <dbReference type="ARBA" id="ARBA00049003"/>
    </source>
</evidence>
<feature type="compositionally biased region" description="Pro residues" evidence="26">
    <location>
        <begin position="59"/>
        <end position="68"/>
    </location>
</feature>
<feature type="binding site" evidence="25">
    <location>
        <position position="397"/>
    </location>
    <ligand>
        <name>ATP</name>
        <dbReference type="ChEBI" id="CHEBI:30616"/>
    </ligand>
</feature>
<dbReference type="GO" id="GO:0005737">
    <property type="term" value="C:cytoplasm"/>
    <property type="evidence" value="ECO:0007669"/>
    <property type="project" value="UniProtKB-SubCell"/>
</dbReference>
<evidence type="ECO:0000256" key="11">
    <source>
        <dbReference type="ARBA" id="ARBA00022703"/>
    </source>
</evidence>
<comment type="catalytic activity">
    <reaction evidence="22">
        <text>L-tyrosyl-[protein] + ATP = O-phospho-L-tyrosyl-[protein] + ADP + H(+)</text>
        <dbReference type="Rhea" id="RHEA:10596"/>
        <dbReference type="Rhea" id="RHEA-COMP:10136"/>
        <dbReference type="Rhea" id="RHEA-COMP:20101"/>
        <dbReference type="ChEBI" id="CHEBI:15378"/>
        <dbReference type="ChEBI" id="CHEBI:30616"/>
        <dbReference type="ChEBI" id="CHEBI:46858"/>
        <dbReference type="ChEBI" id="CHEBI:61978"/>
        <dbReference type="ChEBI" id="CHEBI:456216"/>
        <dbReference type="EC" id="2.7.12.1"/>
    </reaction>
</comment>
<keyword evidence="15" id="KW-0460">Magnesium</keyword>
<keyword evidence="16" id="KW-0832">Ubl conjugation</keyword>
<protein>
    <recommendedName>
        <fullName evidence="24">Dual specificity tyrosine-phosphorylation-regulated kinase 2</fullName>
        <ecNumber evidence="6">2.7.12.1</ecNumber>
    </recommendedName>
</protein>
<dbReference type="GO" id="GO:0005524">
    <property type="term" value="F:ATP binding"/>
    <property type="evidence" value="ECO:0007669"/>
    <property type="project" value="UniProtKB-UniRule"/>
</dbReference>
<comment type="subcellular location">
    <subcellularLocation>
        <location evidence="4">Cytoplasm</location>
    </subcellularLocation>
    <subcellularLocation>
        <location evidence="3">Nucleus</location>
    </subcellularLocation>
</comment>
<keyword evidence="12 25" id="KW-0547">Nucleotide-binding</keyword>
<evidence type="ECO:0000256" key="7">
    <source>
        <dbReference type="ARBA" id="ARBA00022490"/>
    </source>
</evidence>
<evidence type="ECO:0000256" key="2">
    <source>
        <dbReference type="ARBA" id="ARBA00001946"/>
    </source>
</evidence>
<accession>A0AA41MDZ9</accession>
<dbReference type="Gene3D" id="1.10.510.10">
    <property type="entry name" value="Transferase(Phosphotransferase) domain 1"/>
    <property type="match status" value="1"/>
</dbReference>
<evidence type="ECO:0000259" key="27">
    <source>
        <dbReference type="PROSITE" id="PS50011"/>
    </source>
</evidence>
<dbReference type="Gene3D" id="3.30.10.30">
    <property type="entry name" value="DYRK"/>
    <property type="match status" value="1"/>
</dbReference>
<evidence type="ECO:0000256" key="26">
    <source>
        <dbReference type="SAM" id="MobiDB-lite"/>
    </source>
</evidence>
<dbReference type="Proteomes" id="UP001166674">
    <property type="component" value="Unassembled WGS sequence"/>
</dbReference>
<keyword evidence="17" id="KW-0829">Tyrosine-protein kinase</keyword>
<dbReference type="InterPro" id="IPR000719">
    <property type="entry name" value="Prot_kinase_dom"/>
</dbReference>
<evidence type="ECO:0000256" key="15">
    <source>
        <dbReference type="ARBA" id="ARBA00022842"/>
    </source>
</evidence>
<comment type="cofactor">
    <cofactor evidence="2">
        <name>Mg(2+)</name>
        <dbReference type="ChEBI" id="CHEBI:18420"/>
    </cofactor>
</comment>
<evidence type="ECO:0000256" key="10">
    <source>
        <dbReference type="ARBA" id="ARBA00022679"/>
    </source>
</evidence>
<comment type="similarity">
    <text evidence="5">Belongs to the protein kinase superfamily. CMGC Ser/Thr protein kinase family. MNB/DYRK subfamily.</text>
</comment>
<keyword evidence="7" id="KW-0963">Cytoplasm</keyword>
<organism evidence="28 29">
    <name type="scientific">Sciurus carolinensis</name>
    <name type="common">Eastern gray squirrel</name>
    <dbReference type="NCBI Taxonomy" id="30640"/>
    <lineage>
        <taxon>Eukaryota</taxon>
        <taxon>Metazoa</taxon>
        <taxon>Chordata</taxon>
        <taxon>Craniata</taxon>
        <taxon>Vertebrata</taxon>
        <taxon>Euteleostomi</taxon>
        <taxon>Mammalia</taxon>
        <taxon>Eutheria</taxon>
        <taxon>Euarchontoglires</taxon>
        <taxon>Glires</taxon>
        <taxon>Rodentia</taxon>
        <taxon>Sciuromorpha</taxon>
        <taxon>Sciuridae</taxon>
        <taxon>Sciurinae</taxon>
        <taxon>Sciurini</taxon>
        <taxon>Sciurus</taxon>
    </lineage>
</organism>
<evidence type="ECO:0000313" key="28">
    <source>
        <dbReference type="EMBL" id="MBZ3869995.1"/>
    </source>
</evidence>
<dbReference type="Gene3D" id="3.30.200.20">
    <property type="entry name" value="Phosphorylase Kinase, domain 1"/>
    <property type="match status" value="1"/>
</dbReference>
<evidence type="ECO:0000256" key="5">
    <source>
        <dbReference type="ARBA" id="ARBA00008867"/>
    </source>
</evidence>
<keyword evidence="18" id="KW-0464">Manganese</keyword>
<keyword evidence="13 28" id="KW-0418">Kinase</keyword>
<feature type="compositionally biased region" description="Basic and acidic residues" evidence="26">
    <location>
        <begin position="189"/>
        <end position="198"/>
    </location>
</feature>
<gene>
    <name evidence="28" type="ORF">SUZIE_105725</name>
</gene>
<dbReference type="GO" id="GO:0004712">
    <property type="term" value="F:protein serine/threonine/tyrosine kinase activity"/>
    <property type="evidence" value="ECO:0007669"/>
    <property type="project" value="UniProtKB-EC"/>
</dbReference>
<dbReference type="FunFam" id="1.10.510.10:FF:000112">
    <property type="entry name" value="Putative dual specificity tyrosine-phosphorylation-regulated kinase 2"/>
    <property type="match status" value="1"/>
</dbReference>
<keyword evidence="8" id="KW-0723">Serine/threonine-protein kinase</keyword>
<dbReference type="SUPFAM" id="SSF56112">
    <property type="entry name" value="Protein kinase-like (PK-like)"/>
    <property type="match status" value="1"/>
</dbReference>
<dbReference type="SMART" id="SM00220">
    <property type="entry name" value="S_TKc"/>
    <property type="match status" value="1"/>
</dbReference>
<sequence>MCTGRGVLQPPEEEEDGGGEEESGGLAAAGPGRGDAADCVCLAVADARRRGGVGDPRNLRPPLPPPTRPSLSRSSGRQDTLPVGVGDLDDSLPPDPLLSPPACGYQAEEGTALFASFRLPRGSVRGPLGAEWGPARPPPSPCLLSGPATLRPQPTRAPFPDPVNTAPPPWVVGIYRNICVRGQPGRPARKIDPPKEPLRPGSSQQGAPPIVARIGGSKHTMNDHLHVSHSHGQIQVQQLFEDNSNKRTVLTTQPNGLTTMGKTGLPVVPERQLDSIHRRQGSSTSLKSMEGMGKVKATPMTPEQAMKQYMQKLTAFEHHEIFSYPEIYFLGPNAKKRQGMTGGPNNGGYDDDQGSYVQVPHDHVAYRYEVLKVIGKGSFGQVVKAYDHKVHQHVALKMVRNEKRFHRQAAEEIRILEHLRKQDKDNTMNVIHMLENFTFRNHICMTFELLSMNLYELIKKNKFQGFSLPLVRKFAHSILQCLDALHKNRIIHCDLKPENILLKQQGRSSIKVIDFGSSCYEHQRVYTYIQSRFYRAPEVILGARYGMPIDMWSLGCILAELLTGYPLLPGEDEGDQLACMIELLGMPSQKLLDASKRAKNFVSSKGYPRYCTVTTLSDGSVVLNGGRSRRGKLRGPPESREWGNALKGCDDPLFLDFLKQCLEWDPAVRMTPGQALRHPWLRRRLPKPPTGEKTSVKRISESTGAITSISKLPPPSSSASKLRTNLAQMTDANGNIQQRTVLPKLVS</sequence>